<dbReference type="Proteomes" id="UP001303046">
    <property type="component" value="Unassembled WGS sequence"/>
</dbReference>
<gene>
    <name evidence="1" type="primary">Necator_chrII.g7902</name>
    <name evidence="1" type="ORF">RB195_020108</name>
</gene>
<evidence type="ECO:0000313" key="1">
    <source>
        <dbReference type="EMBL" id="KAK6737804.1"/>
    </source>
</evidence>
<keyword evidence="2" id="KW-1185">Reference proteome</keyword>
<sequence length="73" mass="8336">MMKALVGTKVVSNIRRAFSSEPLTDCTTSTRFCVLRSLSFEGPKPTKNDLVPGPRRRWTQETNTLFLLYRIDS</sequence>
<evidence type="ECO:0000313" key="2">
    <source>
        <dbReference type="Proteomes" id="UP001303046"/>
    </source>
</evidence>
<dbReference type="EMBL" id="JAVFWL010000002">
    <property type="protein sequence ID" value="KAK6737804.1"/>
    <property type="molecule type" value="Genomic_DNA"/>
</dbReference>
<organism evidence="1 2">
    <name type="scientific">Necator americanus</name>
    <name type="common">Human hookworm</name>
    <dbReference type="NCBI Taxonomy" id="51031"/>
    <lineage>
        <taxon>Eukaryota</taxon>
        <taxon>Metazoa</taxon>
        <taxon>Ecdysozoa</taxon>
        <taxon>Nematoda</taxon>
        <taxon>Chromadorea</taxon>
        <taxon>Rhabditida</taxon>
        <taxon>Rhabditina</taxon>
        <taxon>Rhabditomorpha</taxon>
        <taxon>Strongyloidea</taxon>
        <taxon>Ancylostomatidae</taxon>
        <taxon>Bunostominae</taxon>
        <taxon>Necator</taxon>
    </lineage>
</organism>
<reference evidence="1 2" key="1">
    <citation type="submission" date="2023-08" db="EMBL/GenBank/DDBJ databases">
        <title>A Necator americanus chromosomal reference genome.</title>
        <authorList>
            <person name="Ilik V."/>
            <person name="Petrzelkova K.J."/>
            <person name="Pardy F."/>
            <person name="Fuh T."/>
            <person name="Niatou-Singa F.S."/>
            <person name="Gouil Q."/>
            <person name="Baker L."/>
            <person name="Ritchie M.E."/>
            <person name="Jex A.R."/>
            <person name="Gazzola D."/>
            <person name="Li H."/>
            <person name="Toshio Fujiwara R."/>
            <person name="Zhan B."/>
            <person name="Aroian R.V."/>
            <person name="Pafco B."/>
            <person name="Schwarz E.M."/>
        </authorList>
    </citation>
    <scope>NUCLEOTIDE SEQUENCE [LARGE SCALE GENOMIC DNA]</scope>
    <source>
        <strain evidence="1 2">Aroian</strain>
        <tissue evidence="1">Whole animal</tissue>
    </source>
</reference>
<comment type="caution">
    <text evidence="1">The sequence shown here is derived from an EMBL/GenBank/DDBJ whole genome shotgun (WGS) entry which is preliminary data.</text>
</comment>
<proteinExistence type="predicted"/>
<name>A0ABR1CHV0_NECAM</name>
<protein>
    <submittedName>
        <fullName evidence="1">Uncharacterized protein</fullName>
    </submittedName>
</protein>
<accession>A0ABR1CHV0</accession>